<gene>
    <name evidence="2" type="ORF">LTR09_010364</name>
</gene>
<proteinExistence type="predicted"/>
<accession>A0AAJ0G526</accession>
<evidence type="ECO:0000313" key="3">
    <source>
        <dbReference type="Proteomes" id="UP001271007"/>
    </source>
</evidence>
<feature type="region of interest" description="Disordered" evidence="1">
    <location>
        <begin position="1"/>
        <end position="25"/>
    </location>
</feature>
<reference evidence="2" key="1">
    <citation type="submission" date="2023-04" db="EMBL/GenBank/DDBJ databases">
        <title>Black Yeasts Isolated from many extreme environments.</title>
        <authorList>
            <person name="Coleine C."/>
            <person name="Stajich J.E."/>
            <person name="Selbmann L."/>
        </authorList>
    </citation>
    <scope>NUCLEOTIDE SEQUENCE</scope>
    <source>
        <strain evidence="2">CCFEE 5312</strain>
    </source>
</reference>
<evidence type="ECO:0000313" key="2">
    <source>
        <dbReference type="EMBL" id="KAK3048203.1"/>
    </source>
</evidence>
<dbReference type="EMBL" id="JAWDJX010000051">
    <property type="protein sequence ID" value="KAK3048203.1"/>
    <property type="molecule type" value="Genomic_DNA"/>
</dbReference>
<dbReference type="AlphaFoldDB" id="A0AAJ0G526"/>
<feature type="compositionally biased region" description="Polar residues" evidence="1">
    <location>
        <begin position="9"/>
        <end position="18"/>
    </location>
</feature>
<dbReference type="Proteomes" id="UP001271007">
    <property type="component" value="Unassembled WGS sequence"/>
</dbReference>
<organism evidence="2 3">
    <name type="scientific">Extremus antarcticus</name>
    <dbReference type="NCBI Taxonomy" id="702011"/>
    <lineage>
        <taxon>Eukaryota</taxon>
        <taxon>Fungi</taxon>
        <taxon>Dikarya</taxon>
        <taxon>Ascomycota</taxon>
        <taxon>Pezizomycotina</taxon>
        <taxon>Dothideomycetes</taxon>
        <taxon>Dothideomycetidae</taxon>
        <taxon>Mycosphaerellales</taxon>
        <taxon>Extremaceae</taxon>
        <taxon>Extremus</taxon>
    </lineage>
</organism>
<sequence length="116" mass="12951">MAPIRTLRMETTSETSPLDTPKKNKIKGAARGYEHMGIPYSIPKLAALFSCSTYQARRALESTNARTDQTGRMKEWGNGKPILALRCKAADGGWQWEVKQCKFVSRGKAYAVIEEV</sequence>
<evidence type="ECO:0000256" key="1">
    <source>
        <dbReference type="SAM" id="MobiDB-lite"/>
    </source>
</evidence>
<keyword evidence="3" id="KW-1185">Reference proteome</keyword>
<protein>
    <submittedName>
        <fullName evidence="2">Uncharacterized protein</fullName>
    </submittedName>
</protein>
<comment type="caution">
    <text evidence="2">The sequence shown here is derived from an EMBL/GenBank/DDBJ whole genome shotgun (WGS) entry which is preliminary data.</text>
</comment>
<name>A0AAJ0G526_9PEZI</name>